<dbReference type="Pfam" id="PF02466">
    <property type="entry name" value="Tim17"/>
    <property type="match status" value="1"/>
</dbReference>
<evidence type="ECO:0000256" key="10">
    <source>
        <dbReference type="ARBA" id="ARBA00031497"/>
    </source>
</evidence>
<evidence type="ECO:0000256" key="4">
    <source>
        <dbReference type="ARBA" id="ARBA00022692"/>
    </source>
</evidence>
<organism evidence="12 13">
    <name type="scientific">Limulus polyphemus</name>
    <name type="common">Atlantic horseshoe crab</name>
    <dbReference type="NCBI Taxonomy" id="6850"/>
    <lineage>
        <taxon>Eukaryota</taxon>
        <taxon>Metazoa</taxon>
        <taxon>Ecdysozoa</taxon>
        <taxon>Arthropoda</taxon>
        <taxon>Chelicerata</taxon>
        <taxon>Merostomata</taxon>
        <taxon>Xiphosura</taxon>
        <taxon>Limulidae</taxon>
        <taxon>Limulus</taxon>
    </lineage>
</organism>
<keyword evidence="8 11" id="KW-0472">Membrane</keyword>
<evidence type="ECO:0000256" key="1">
    <source>
        <dbReference type="ARBA" id="ARBA00004292"/>
    </source>
</evidence>
<evidence type="ECO:0000256" key="9">
    <source>
        <dbReference type="ARBA" id="ARBA00030608"/>
    </source>
</evidence>
<gene>
    <name evidence="13" type="primary">LOC106463703</name>
</gene>
<sequence>MGYSYYDTPDGEDCFQKMWYTTKYATLAALGISAYDIALVSHPQGYLQALGRINYWVAPFATMGAVFSATTCVATNLRKKDDPLNYFIGGCAAGSIMGAKYKSLGVGLGMCATLGIAGWLKRFGIDNGFVWFPVKEDRQDTFLNYYKHDWSKNIVPDPGKDQ</sequence>
<evidence type="ECO:0000256" key="8">
    <source>
        <dbReference type="ARBA" id="ARBA00023136"/>
    </source>
</evidence>
<feature type="transmembrane region" description="Helical" evidence="11">
    <location>
        <begin position="24"/>
        <end position="41"/>
    </location>
</feature>
<keyword evidence="5" id="KW-0999">Mitochondrion inner membrane</keyword>
<name>A0ABM1BCG6_LIMPO</name>
<dbReference type="GeneID" id="106463703"/>
<comment type="subcellular location">
    <subcellularLocation>
        <location evidence="1">Mitochondrion inner membrane</location>
        <topology evidence="1">Multi-pass membrane protein</topology>
        <orientation evidence="1">Matrix side</orientation>
    </subcellularLocation>
</comment>
<evidence type="ECO:0000313" key="13">
    <source>
        <dbReference type="RefSeq" id="XP_013779215.1"/>
    </source>
</evidence>
<evidence type="ECO:0000256" key="3">
    <source>
        <dbReference type="ARBA" id="ARBA00018191"/>
    </source>
</evidence>
<evidence type="ECO:0000256" key="2">
    <source>
        <dbReference type="ARBA" id="ARBA00008699"/>
    </source>
</evidence>
<protein>
    <recommendedName>
        <fullName evidence="3">NADH dehydrogenase [ubiquinone] 1 alpha subcomplex subunit 11</fullName>
    </recommendedName>
    <alternativeName>
        <fullName evidence="9">Complex I-B14.7</fullName>
    </alternativeName>
    <alternativeName>
        <fullName evidence="10">NADH-ubiquinone oxidoreductase subunit B14.7</fullName>
    </alternativeName>
</protein>
<keyword evidence="12" id="KW-1185">Reference proteome</keyword>
<feature type="transmembrane region" description="Helical" evidence="11">
    <location>
        <begin position="53"/>
        <end position="77"/>
    </location>
</feature>
<evidence type="ECO:0000256" key="7">
    <source>
        <dbReference type="ARBA" id="ARBA00023128"/>
    </source>
</evidence>
<keyword evidence="7" id="KW-0496">Mitochondrion</keyword>
<comment type="similarity">
    <text evidence="2">Belongs to the complex I NDUFA11 subunit family.</text>
</comment>
<dbReference type="InterPro" id="IPR039205">
    <property type="entry name" value="NDUFA11"/>
</dbReference>
<keyword evidence="4 11" id="KW-0812">Transmembrane</keyword>
<evidence type="ECO:0000313" key="12">
    <source>
        <dbReference type="Proteomes" id="UP000694941"/>
    </source>
</evidence>
<evidence type="ECO:0000256" key="6">
    <source>
        <dbReference type="ARBA" id="ARBA00022989"/>
    </source>
</evidence>
<reference evidence="13" key="1">
    <citation type="submission" date="2025-08" db="UniProtKB">
        <authorList>
            <consortium name="RefSeq"/>
        </authorList>
    </citation>
    <scope>IDENTIFICATION</scope>
    <source>
        <tissue evidence="13">Muscle</tissue>
    </source>
</reference>
<dbReference type="RefSeq" id="XP_013779215.1">
    <property type="nucleotide sequence ID" value="XM_013923761.2"/>
</dbReference>
<evidence type="ECO:0000256" key="5">
    <source>
        <dbReference type="ARBA" id="ARBA00022792"/>
    </source>
</evidence>
<dbReference type="PANTHER" id="PTHR21382:SF1">
    <property type="entry name" value="NADH DEHYDROGENASE [UBIQUINONE] 1 ALPHA SUBCOMPLEX SUBUNIT 11"/>
    <property type="match status" value="1"/>
</dbReference>
<dbReference type="PANTHER" id="PTHR21382">
    <property type="entry name" value="NADH-UBIQUINONE OXIDOREDUCTASE SUBUNIT"/>
    <property type="match status" value="1"/>
</dbReference>
<evidence type="ECO:0000256" key="11">
    <source>
        <dbReference type="SAM" id="Phobius"/>
    </source>
</evidence>
<proteinExistence type="inferred from homology"/>
<dbReference type="Proteomes" id="UP000694941">
    <property type="component" value="Unplaced"/>
</dbReference>
<keyword evidence="6 11" id="KW-1133">Transmembrane helix</keyword>
<accession>A0ABM1BCG6</accession>